<dbReference type="STRING" id="268739.Nmlp_1120"/>
<dbReference type="KEGG" id="nmo:Nmlp_1120"/>
<evidence type="ECO:0000313" key="2">
    <source>
        <dbReference type="Proteomes" id="UP000011867"/>
    </source>
</evidence>
<protein>
    <submittedName>
        <fullName evidence="1">Uncharacterized protein</fullName>
    </submittedName>
</protein>
<dbReference type="InterPro" id="IPR043899">
    <property type="entry name" value="DUF5789"/>
</dbReference>
<reference evidence="1 2" key="1">
    <citation type="journal article" date="2013" name="Genome Announc.">
        <title>Genome of the haloarchaeon Natronomonas moolapensis, a neutrophilic member of a previously haloalkaliphilic genus.</title>
        <authorList>
            <person name="Dyall-Smith M.L."/>
            <person name="Pfeiffer F."/>
            <person name="Oberwinkler T."/>
            <person name="Klee K."/>
            <person name="Rampp M."/>
            <person name="Palm P."/>
            <person name="Gross K."/>
            <person name="Schuster S.C."/>
            <person name="Oesterhelt D."/>
        </authorList>
    </citation>
    <scope>NUCLEOTIDE SEQUENCE [LARGE SCALE GENOMIC DNA]</scope>
    <source>
        <strain evidence="2">DSM 18674 / JCM 14361 / 8.8.11</strain>
    </source>
</reference>
<accession>M1XK63</accession>
<dbReference type="HOGENOM" id="CLU_133603_1_1_2"/>
<evidence type="ECO:0000313" key="1">
    <source>
        <dbReference type="EMBL" id="CCQ35331.1"/>
    </source>
</evidence>
<dbReference type="Proteomes" id="UP000011867">
    <property type="component" value="Chromosome"/>
</dbReference>
<dbReference type="GeneID" id="14650539"/>
<dbReference type="eggNOG" id="arCOG03021">
    <property type="taxonomic scope" value="Archaea"/>
</dbReference>
<organism evidence="1 2">
    <name type="scientific">Natronomonas moolapensis (strain DSM 18674 / CECT 7526 / JCM 14361 / 8.8.11)</name>
    <dbReference type="NCBI Taxonomy" id="268739"/>
    <lineage>
        <taxon>Archaea</taxon>
        <taxon>Methanobacteriati</taxon>
        <taxon>Methanobacteriota</taxon>
        <taxon>Stenosarchaea group</taxon>
        <taxon>Halobacteria</taxon>
        <taxon>Halobacteriales</taxon>
        <taxon>Natronomonadaceae</taxon>
        <taxon>Natronomonas</taxon>
    </lineage>
</organism>
<dbReference type="EMBL" id="HF582854">
    <property type="protein sequence ID" value="CCQ35331.1"/>
    <property type="molecule type" value="Genomic_DNA"/>
</dbReference>
<dbReference type="Pfam" id="PF19102">
    <property type="entry name" value="DUF5789"/>
    <property type="match status" value="1"/>
</dbReference>
<proteinExistence type="predicted"/>
<keyword evidence="2" id="KW-1185">Reference proteome</keyword>
<dbReference type="RefSeq" id="WP_015408181.1">
    <property type="nucleotide sequence ID" value="NC_020388.1"/>
</dbReference>
<sequence length="94" mass="10446">MRLSDARDRFVSEFTFPVERETVLDTIGDVEIDGLTDDPETVGDVLDRTSSEEFHSADDLYDTIIGSIGSGYVGRRFYDDRGSNAGIDVDEVSF</sequence>
<dbReference type="AlphaFoldDB" id="M1XK63"/>
<name>M1XK63_NATM8</name>
<gene>
    <name evidence="1" type="ordered locus">Nmlp_1120</name>
</gene>
<dbReference type="OrthoDB" id="317850at2157"/>